<dbReference type="KEGG" id="ppel:H6H00_31340"/>
<keyword evidence="4" id="KW-1185">Reference proteome</keyword>
<evidence type="ECO:0000313" key="3">
    <source>
        <dbReference type="EMBL" id="QNG52456.1"/>
    </source>
</evidence>
<proteinExistence type="predicted"/>
<sequence length="113" mass="11738">MPLTPREQKALDAIEQEFAQQDPDLAATFDGARPGRGALPFWLPLSWIALAALVPVLVVLAGVHALVPELPALLTGVLTVVLAGGWVVFAVRTGTSHPTPAPSPTGGSTDVRV</sequence>
<dbReference type="EMBL" id="CP060131">
    <property type="protein sequence ID" value="QNG52456.1"/>
    <property type="molecule type" value="Genomic_DNA"/>
</dbReference>
<accession>A0A7G7MI45</accession>
<evidence type="ECO:0000313" key="4">
    <source>
        <dbReference type="Proteomes" id="UP000515728"/>
    </source>
</evidence>
<feature type="transmembrane region" description="Helical" evidence="2">
    <location>
        <begin position="41"/>
        <end position="66"/>
    </location>
</feature>
<keyword evidence="2" id="KW-0812">Transmembrane</keyword>
<dbReference type="InterPro" id="IPR021401">
    <property type="entry name" value="DUF3040"/>
</dbReference>
<feature type="transmembrane region" description="Helical" evidence="2">
    <location>
        <begin position="72"/>
        <end position="91"/>
    </location>
</feature>
<gene>
    <name evidence="3" type="ORF">H6H00_31340</name>
</gene>
<feature type="region of interest" description="Disordered" evidence="1">
    <location>
        <begin position="94"/>
        <end position="113"/>
    </location>
</feature>
<protein>
    <submittedName>
        <fullName evidence="3">DUF3040 domain-containing protein</fullName>
    </submittedName>
</protein>
<reference evidence="3 4" key="1">
    <citation type="submission" date="2020-08" db="EMBL/GenBank/DDBJ databases">
        <authorList>
            <person name="Mo P."/>
        </authorList>
    </citation>
    <scope>NUCLEOTIDE SEQUENCE [LARGE SCALE GENOMIC DNA]</scope>
    <source>
        <strain evidence="3 4">CGMCC 4.1532</strain>
    </source>
</reference>
<organism evidence="3 4">
    <name type="scientific">Pseudonocardia petroleophila</name>
    <dbReference type="NCBI Taxonomy" id="37331"/>
    <lineage>
        <taxon>Bacteria</taxon>
        <taxon>Bacillati</taxon>
        <taxon>Actinomycetota</taxon>
        <taxon>Actinomycetes</taxon>
        <taxon>Pseudonocardiales</taxon>
        <taxon>Pseudonocardiaceae</taxon>
        <taxon>Pseudonocardia</taxon>
    </lineage>
</organism>
<dbReference type="Proteomes" id="UP000515728">
    <property type="component" value="Chromosome"/>
</dbReference>
<evidence type="ECO:0000256" key="2">
    <source>
        <dbReference type="SAM" id="Phobius"/>
    </source>
</evidence>
<keyword evidence="2" id="KW-1133">Transmembrane helix</keyword>
<dbReference type="RefSeq" id="WP_185719232.1">
    <property type="nucleotide sequence ID" value="NZ_BAAAWI010000001.1"/>
</dbReference>
<evidence type="ECO:0000256" key="1">
    <source>
        <dbReference type="SAM" id="MobiDB-lite"/>
    </source>
</evidence>
<name>A0A7G7MI45_9PSEU</name>
<dbReference type="AlphaFoldDB" id="A0A7G7MI45"/>
<dbReference type="Pfam" id="PF11239">
    <property type="entry name" value="DUF3040"/>
    <property type="match status" value="1"/>
</dbReference>
<keyword evidence="2" id="KW-0472">Membrane</keyword>